<dbReference type="PRINTS" id="PR00081">
    <property type="entry name" value="GDHRDH"/>
</dbReference>
<dbReference type="InterPro" id="IPR002347">
    <property type="entry name" value="SDR_fam"/>
</dbReference>
<dbReference type="EMBL" id="ACVN02000023">
    <property type="protein sequence ID" value="ERK62840.1"/>
    <property type="molecule type" value="Genomic_DNA"/>
</dbReference>
<evidence type="ECO:0000313" key="2">
    <source>
        <dbReference type="EMBL" id="ERK62840.1"/>
    </source>
</evidence>
<dbReference type="PANTHER" id="PTHR43157">
    <property type="entry name" value="PHOSPHATIDYLINOSITOL-GLYCAN BIOSYNTHESIS CLASS F PROTEIN-RELATED"/>
    <property type="match status" value="1"/>
</dbReference>
<accession>U2QIW9</accession>
<gene>
    <name evidence="2" type="ORF">HMPREF0682_0555</name>
</gene>
<dbReference type="GeneID" id="95359991"/>
<evidence type="ECO:0000313" key="3">
    <source>
        <dbReference type="Proteomes" id="UP000017052"/>
    </source>
</evidence>
<keyword evidence="1" id="KW-0560">Oxidoreductase</keyword>
<name>U2QIW9_9ACTN</name>
<dbReference type="Gene3D" id="3.40.50.720">
    <property type="entry name" value="NAD(P)-binding Rossmann-like Domain"/>
    <property type="match status" value="1"/>
</dbReference>
<dbReference type="AlphaFoldDB" id="U2QIW9"/>
<dbReference type="Proteomes" id="UP000017052">
    <property type="component" value="Unassembled WGS sequence"/>
</dbReference>
<dbReference type="RefSeq" id="WP_021796219.1">
    <property type="nucleotide sequence ID" value="NZ_ACVN02000023.1"/>
</dbReference>
<organism evidence="2 3">
    <name type="scientific">Propionibacterium acidifaciens F0233</name>
    <dbReference type="NCBI Taxonomy" id="553198"/>
    <lineage>
        <taxon>Bacteria</taxon>
        <taxon>Bacillati</taxon>
        <taxon>Actinomycetota</taxon>
        <taxon>Actinomycetes</taxon>
        <taxon>Propionibacteriales</taxon>
        <taxon>Propionibacteriaceae</taxon>
        <taxon>Propionibacterium</taxon>
    </lineage>
</organism>
<proteinExistence type="predicted"/>
<dbReference type="GO" id="GO:0016491">
    <property type="term" value="F:oxidoreductase activity"/>
    <property type="evidence" value="ECO:0007669"/>
    <property type="project" value="UniProtKB-KW"/>
</dbReference>
<dbReference type="InterPro" id="IPR036291">
    <property type="entry name" value="NAD(P)-bd_dom_sf"/>
</dbReference>
<evidence type="ECO:0000256" key="1">
    <source>
        <dbReference type="ARBA" id="ARBA00023002"/>
    </source>
</evidence>
<dbReference type="SUPFAM" id="SSF51735">
    <property type="entry name" value="NAD(P)-binding Rossmann-fold domains"/>
    <property type="match status" value="1"/>
</dbReference>
<dbReference type="OrthoDB" id="3237043at2"/>
<comment type="caution">
    <text evidence="2">The sequence shown here is derived from an EMBL/GenBank/DDBJ whole genome shotgun (WGS) entry which is preliminary data.</text>
</comment>
<protein>
    <submittedName>
        <fullName evidence="2">KR domain protein</fullName>
    </submittedName>
</protein>
<sequence length="275" mass="30159">MSGRTIIITGASGGIGAEAARQLVAQGEKVVIVGRNPQRTADVARPIGADYFLADFTHLDQVRELARQLDERYGRIDVLVNNAGGAAPRRRVTDDGFEQDFQVNYLAAFLLTNLLMDRLVASQATVITTSSIAHRLARLDPDDLQLERGWSVMRAYANSKLLDILLTRQLQRRFGDLSINAVCFHPGIVSSGFARDVGGWLGRWYRSRLCRLVMTTPAEAAGIVVRLAEGVPGQDWTPGDYCVGARRASTSSAARNRGLAERVWTMTAEMLDIEA</sequence>
<keyword evidence="3" id="KW-1185">Reference proteome</keyword>
<reference evidence="2" key="1">
    <citation type="submission" date="2013-08" db="EMBL/GenBank/DDBJ databases">
        <authorList>
            <person name="Durkin A.S."/>
            <person name="Haft D.R."/>
            <person name="McCorrison J."/>
            <person name="Torralba M."/>
            <person name="Gillis M."/>
            <person name="Haft D.H."/>
            <person name="Methe B."/>
            <person name="Sutton G."/>
            <person name="Nelson K.E."/>
        </authorList>
    </citation>
    <scope>NUCLEOTIDE SEQUENCE [LARGE SCALE GENOMIC DNA]</scope>
    <source>
        <strain evidence="2">F0233</strain>
    </source>
</reference>
<dbReference type="Pfam" id="PF00106">
    <property type="entry name" value="adh_short"/>
    <property type="match status" value="1"/>
</dbReference>
<dbReference type="PANTHER" id="PTHR43157:SF31">
    <property type="entry name" value="PHOSPHATIDYLINOSITOL-GLYCAN BIOSYNTHESIS CLASS F PROTEIN"/>
    <property type="match status" value="1"/>
</dbReference>